<name>A0A495X1Z1_9PSEU</name>
<dbReference type="EMBL" id="RBXR01000001">
    <property type="protein sequence ID" value="RKT68002.1"/>
    <property type="molecule type" value="Genomic_DNA"/>
</dbReference>
<accession>A0A495X1Z1</accession>
<dbReference type="InterPro" id="IPR032808">
    <property type="entry name" value="DoxX"/>
</dbReference>
<keyword evidence="4 5" id="KW-0472">Membrane</keyword>
<feature type="transmembrane region" description="Helical" evidence="5">
    <location>
        <begin position="6"/>
        <end position="25"/>
    </location>
</feature>
<feature type="transmembrane region" description="Helical" evidence="5">
    <location>
        <begin position="66"/>
        <end position="87"/>
    </location>
</feature>
<evidence type="ECO:0000256" key="4">
    <source>
        <dbReference type="ARBA" id="ARBA00023136"/>
    </source>
</evidence>
<dbReference type="GO" id="GO:0016020">
    <property type="term" value="C:membrane"/>
    <property type="evidence" value="ECO:0007669"/>
    <property type="project" value="UniProtKB-SubCell"/>
</dbReference>
<protein>
    <submittedName>
        <fullName evidence="6">DoxX-like protein</fullName>
    </submittedName>
</protein>
<evidence type="ECO:0000313" key="7">
    <source>
        <dbReference type="Proteomes" id="UP000272729"/>
    </source>
</evidence>
<sequence>MTVAYVVVIGVTVVANLVAAAVDFGRSKWVLKNMAGYGLPASWIVPLGLVKAAGAVGLLAGFVVPVVGVAAAVGLVLYFVGAVAVVVRARVWRDVGYPTAFLALAVASLVVA</sequence>
<reference evidence="6 7" key="1">
    <citation type="submission" date="2018-10" db="EMBL/GenBank/DDBJ databases">
        <title>Sequencing the genomes of 1000 actinobacteria strains.</title>
        <authorList>
            <person name="Klenk H.-P."/>
        </authorList>
    </citation>
    <scope>NUCLEOTIDE SEQUENCE [LARGE SCALE GENOMIC DNA]</scope>
    <source>
        <strain evidence="6 7">DSM 43911</strain>
    </source>
</reference>
<keyword evidence="3 5" id="KW-1133">Transmembrane helix</keyword>
<keyword evidence="2 5" id="KW-0812">Transmembrane</keyword>
<organism evidence="6 7">
    <name type="scientific">Saccharothrix variisporea</name>
    <dbReference type="NCBI Taxonomy" id="543527"/>
    <lineage>
        <taxon>Bacteria</taxon>
        <taxon>Bacillati</taxon>
        <taxon>Actinomycetota</taxon>
        <taxon>Actinomycetes</taxon>
        <taxon>Pseudonocardiales</taxon>
        <taxon>Pseudonocardiaceae</taxon>
        <taxon>Saccharothrix</taxon>
    </lineage>
</organism>
<dbReference type="Pfam" id="PF13564">
    <property type="entry name" value="DoxX_2"/>
    <property type="match status" value="1"/>
</dbReference>
<keyword evidence="7" id="KW-1185">Reference proteome</keyword>
<evidence type="ECO:0000313" key="6">
    <source>
        <dbReference type="EMBL" id="RKT68002.1"/>
    </source>
</evidence>
<evidence type="ECO:0000256" key="3">
    <source>
        <dbReference type="ARBA" id="ARBA00022989"/>
    </source>
</evidence>
<evidence type="ECO:0000256" key="2">
    <source>
        <dbReference type="ARBA" id="ARBA00022692"/>
    </source>
</evidence>
<proteinExistence type="predicted"/>
<comment type="subcellular location">
    <subcellularLocation>
        <location evidence="1">Membrane</location>
        <topology evidence="1">Multi-pass membrane protein</topology>
    </subcellularLocation>
</comment>
<evidence type="ECO:0000256" key="5">
    <source>
        <dbReference type="SAM" id="Phobius"/>
    </source>
</evidence>
<feature type="transmembrane region" description="Helical" evidence="5">
    <location>
        <begin position="37"/>
        <end position="60"/>
    </location>
</feature>
<dbReference type="Proteomes" id="UP000272729">
    <property type="component" value="Unassembled WGS sequence"/>
</dbReference>
<evidence type="ECO:0000256" key="1">
    <source>
        <dbReference type="ARBA" id="ARBA00004141"/>
    </source>
</evidence>
<comment type="caution">
    <text evidence="6">The sequence shown here is derived from an EMBL/GenBank/DDBJ whole genome shotgun (WGS) entry which is preliminary data.</text>
</comment>
<dbReference type="AlphaFoldDB" id="A0A495X1Z1"/>
<gene>
    <name evidence="6" type="ORF">DFJ66_1183</name>
</gene>